<evidence type="ECO:0000256" key="1">
    <source>
        <dbReference type="SAM" id="MobiDB-lite"/>
    </source>
</evidence>
<reference evidence="3 4" key="1">
    <citation type="journal article" date="2024" name="Commun. Biol.">
        <title>Comparative genomic analysis of thermophilic fungi reveals convergent evolutionary adaptations and gene losses.</title>
        <authorList>
            <person name="Steindorff A.S."/>
            <person name="Aguilar-Pontes M.V."/>
            <person name="Robinson A.J."/>
            <person name="Andreopoulos B."/>
            <person name="LaButti K."/>
            <person name="Kuo A."/>
            <person name="Mondo S."/>
            <person name="Riley R."/>
            <person name="Otillar R."/>
            <person name="Haridas S."/>
            <person name="Lipzen A."/>
            <person name="Grimwood J."/>
            <person name="Schmutz J."/>
            <person name="Clum A."/>
            <person name="Reid I.D."/>
            <person name="Moisan M.C."/>
            <person name="Butler G."/>
            <person name="Nguyen T.T.M."/>
            <person name="Dewar K."/>
            <person name="Conant G."/>
            <person name="Drula E."/>
            <person name="Henrissat B."/>
            <person name="Hansel C."/>
            <person name="Singer S."/>
            <person name="Hutchinson M.I."/>
            <person name="de Vries R.P."/>
            <person name="Natvig D.O."/>
            <person name="Powell A.J."/>
            <person name="Tsang A."/>
            <person name="Grigoriev I.V."/>
        </authorList>
    </citation>
    <scope>NUCLEOTIDE SEQUENCE [LARGE SCALE GENOMIC DNA]</scope>
    <source>
        <strain evidence="3 4">CBS 494.80</strain>
    </source>
</reference>
<dbReference type="EMBL" id="JAZHXI010000014">
    <property type="protein sequence ID" value="KAL2064260.1"/>
    <property type="molecule type" value="Genomic_DNA"/>
</dbReference>
<accession>A0ABR4C2V3</accession>
<proteinExistence type="predicted"/>
<protein>
    <recommendedName>
        <fullName evidence="2">2EXR domain-containing protein</fullName>
    </recommendedName>
</protein>
<dbReference type="InterPro" id="IPR045518">
    <property type="entry name" value="2EXR"/>
</dbReference>
<dbReference type="Pfam" id="PF20150">
    <property type="entry name" value="2EXR"/>
    <property type="match status" value="1"/>
</dbReference>
<evidence type="ECO:0000313" key="3">
    <source>
        <dbReference type="EMBL" id="KAL2064260.1"/>
    </source>
</evidence>
<evidence type="ECO:0000259" key="2">
    <source>
        <dbReference type="Pfam" id="PF20150"/>
    </source>
</evidence>
<dbReference type="PANTHER" id="PTHR35910:SF1">
    <property type="entry name" value="2EXR DOMAIN-CONTAINING PROTEIN"/>
    <property type="match status" value="1"/>
</dbReference>
<sequence length="433" mass="49408">MVSDTNLFLVQSRLERLFERSKQIYYNSTISILFIASVKARFDISSPPLLEWTGPGERLVTFHPFPRLPVELRQIIWTFALPSERVITFCTREKSFVDGIAKIWPPGNTARLREFGLGRWEGHNYAGSYTKSRNTQLAAGETSDPGDSTDCIDSDAYTGTTDDSDDSEDSKYIDNPDGGPSPVTTGRYPVNVMGLHTQTLSLYNAQLNSHSGGGQAVSQRQTKDTKDIRDIGLNKQTVAGVTPDRPSITPTTQIPPPKLVKAKYYPTLLQVNKDSRTVALKNFQLVLHKERDGKPIYIDFRCEEIRLLDRKSLQVLCGLQSWKDRNERLLGDVLGQNRNELEKKLRFLRLEDRWIRHDLEEPMVPLLARFRNLSEVSLYVDSFSQNGYGYDARAREAEVKDLWVKDDQERGEGYVPNKIAEFRYSNVRVQPLR</sequence>
<dbReference type="Proteomes" id="UP001595075">
    <property type="component" value="Unassembled WGS sequence"/>
</dbReference>
<gene>
    <name evidence="3" type="ORF">VTL71DRAFT_4754</name>
</gene>
<feature type="domain" description="2EXR" evidence="2">
    <location>
        <begin position="62"/>
        <end position="107"/>
    </location>
</feature>
<evidence type="ECO:0000313" key="4">
    <source>
        <dbReference type="Proteomes" id="UP001595075"/>
    </source>
</evidence>
<organism evidence="3 4">
    <name type="scientific">Oculimacula yallundae</name>
    <dbReference type="NCBI Taxonomy" id="86028"/>
    <lineage>
        <taxon>Eukaryota</taxon>
        <taxon>Fungi</taxon>
        <taxon>Dikarya</taxon>
        <taxon>Ascomycota</taxon>
        <taxon>Pezizomycotina</taxon>
        <taxon>Leotiomycetes</taxon>
        <taxon>Helotiales</taxon>
        <taxon>Ploettnerulaceae</taxon>
        <taxon>Oculimacula</taxon>
    </lineage>
</organism>
<name>A0ABR4C2V3_9HELO</name>
<comment type="caution">
    <text evidence="3">The sequence shown here is derived from an EMBL/GenBank/DDBJ whole genome shotgun (WGS) entry which is preliminary data.</text>
</comment>
<keyword evidence="4" id="KW-1185">Reference proteome</keyword>
<feature type="region of interest" description="Disordered" evidence="1">
    <location>
        <begin position="133"/>
        <end position="189"/>
    </location>
</feature>
<dbReference type="PANTHER" id="PTHR35910">
    <property type="entry name" value="2EXR DOMAIN-CONTAINING PROTEIN"/>
    <property type="match status" value="1"/>
</dbReference>